<dbReference type="Gene3D" id="1.10.357.10">
    <property type="entry name" value="Tetracycline Repressor, domain 2"/>
    <property type="match status" value="1"/>
</dbReference>
<keyword evidence="1" id="KW-0805">Transcription regulation</keyword>
<evidence type="ECO:0000259" key="3">
    <source>
        <dbReference type="Pfam" id="PF02909"/>
    </source>
</evidence>
<comment type="caution">
    <text evidence="4">The sequence shown here is derived from an EMBL/GenBank/DDBJ whole genome shotgun (WGS) entry which is preliminary data.</text>
</comment>
<dbReference type="AlphaFoldDB" id="A0A2V1HYQ9"/>
<dbReference type="EMBL" id="QEOP01000001">
    <property type="protein sequence ID" value="PVZ95684.1"/>
    <property type="molecule type" value="Genomic_DNA"/>
</dbReference>
<dbReference type="SUPFAM" id="SSF46689">
    <property type="entry name" value="Homeodomain-like"/>
    <property type="match status" value="1"/>
</dbReference>
<name>A0A2V1HYQ9_9MICO</name>
<accession>A0A2V1HYQ9</accession>
<evidence type="ECO:0000313" key="5">
    <source>
        <dbReference type="Proteomes" id="UP000244893"/>
    </source>
</evidence>
<dbReference type="GO" id="GO:0045892">
    <property type="term" value="P:negative regulation of DNA-templated transcription"/>
    <property type="evidence" value="ECO:0007669"/>
    <property type="project" value="InterPro"/>
</dbReference>
<organism evidence="4 5">
    <name type="scientific">Amnibacterium flavum</name>
    <dbReference type="NCBI Taxonomy" id="2173173"/>
    <lineage>
        <taxon>Bacteria</taxon>
        <taxon>Bacillati</taxon>
        <taxon>Actinomycetota</taxon>
        <taxon>Actinomycetes</taxon>
        <taxon>Micrococcales</taxon>
        <taxon>Microbacteriaceae</taxon>
        <taxon>Amnibacterium</taxon>
    </lineage>
</organism>
<feature type="domain" description="Tetracycline repressor TetR C-terminal" evidence="3">
    <location>
        <begin position="97"/>
        <end position="221"/>
    </location>
</feature>
<dbReference type="RefSeq" id="WP_116755419.1">
    <property type="nucleotide sequence ID" value="NZ_JBHUEX010000001.1"/>
</dbReference>
<dbReference type="Pfam" id="PF02909">
    <property type="entry name" value="TetR_C_1"/>
    <property type="match status" value="1"/>
</dbReference>
<gene>
    <name evidence="4" type="ORF">DDQ50_04170</name>
</gene>
<dbReference type="InterPro" id="IPR036271">
    <property type="entry name" value="Tet_transcr_reg_TetR-rel_C_sf"/>
</dbReference>
<proteinExistence type="predicted"/>
<evidence type="ECO:0000313" key="4">
    <source>
        <dbReference type="EMBL" id="PVZ95684.1"/>
    </source>
</evidence>
<sequence length="236" mass="25180">MEPNASQRRGRRPDALSASTIVGAAIGILDVGGESALTFRSLSEVLQTGPGAIYHHLANKGEILAAAAAEVITRAVSEARRDRADGGIRAVMLALFDAIDTHPWIGAQLAQAPWQPAVLEMLESIGEHLDGLGVEERHQFAAATSLVNFTLGMASQYAAGARLSRDSDRASFLQRIAKEWASESSAMTHPFARRMAGHLAEHDDRLQFTAGIEFILAGITSTAIPESTGRRSAGER</sequence>
<dbReference type="Gene3D" id="1.10.10.60">
    <property type="entry name" value="Homeodomain-like"/>
    <property type="match status" value="1"/>
</dbReference>
<keyword evidence="2" id="KW-0804">Transcription</keyword>
<protein>
    <submittedName>
        <fullName evidence="4">TetR family transcriptional regulator</fullName>
    </submittedName>
</protein>
<dbReference type="Proteomes" id="UP000244893">
    <property type="component" value="Unassembled WGS sequence"/>
</dbReference>
<dbReference type="OrthoDB" id="4427109at2"/>
<dbReference type="SUPFAM" id="SSF48498">
    <property type="entry name" value="Tetracyclin repressor-like, C-terminal domain"/>
    <property type="match status" value="1"/>
</dbReference>
<dbReference type="InterPro" id="IPR004111">
    <property type="entry name" value="Repressor_TetR_C"/>
</dbReference>
<dbReference type="InterPro" id="IPR009057">
    <property type="entry name" value="Homeodomain-like_sf"/>
</dbReference>
<evidence type="ECO:0000256" key="1">
    <source>
        <dbReference type="ARBA" id="ARBA00023015"/>
    </source>
</evidence>
<evidence type="ECO:0000256" key="2">
    <source>
        <dbReference type="ARBA" id="ARBA00023163"/>
    </source>
</evidence>
<keyword evidence="5" id="KW-1185">Reference proteome</keyword>
<reference evidence="4 5" key="1">
    <citation type="submission" date="2018-05" db="EMBL/GenBank/DDBJ databases">
        <title>Amnibacterium sp. M8JJ-5, whole genome shotgun sequence.</title>
        <authorList>
            <person name="Tuo L."/>
        </authorList>
    </citation>
    <scope>NUCLEOTIDE SEQUENCE [LARGE SCALE GENOMIC DNA]</scope>
    <source>
        <strain evidence="4 5">M8JJ-5</strain>
    </source>
</reference>